<accession>A0AAF3EUX3</accession>
<feature type="compositionally biased region" description="Polar residues" evidence="3">
    <location>
        <begin position="586"/>
        <end position="596"/>
    </location>
</feature>
<dbReference type="Pfam" id="PF13306">
    <property type="entry name" value="LRR_5"/>
    <property type="match status" value="1"/>
</dbReference>
<reference evidence="7" key="1">
    <citation type="submission" date="2024-02" db="UniProtKB">
        <authorList>
            <consortium name="WormBaseParasite"/>
        </authorList>
    </citation>
    <scope>IDENTIFICATION</scope>
</reference>
<feature type="chain" id="PRO_5041921519" evidence="5">
    <location>
        <begin position="19"/>
        <end position="827"/>
    </location>
</feature>
<evidence type="ECO:0000256" key="3">
    <source>
        <dbReference type="SAM" id="MobiDB-lite"/>
    </source>
</evidence>
<dbReference type="Proteomes" id="UP000887575">
    <property type="component" value="Unassembled WGS sequence"/>
</dbReference>
<evidence type="ECO:0000313" key="7">
    <source>
        <dbReference type="WBParaSite" id="MBELARI_LOCUS17393"/>
    </source>
</evidence>
<feature type="signal peptide" evidence="5">
    <location>
        <begin position="1"/>
        <end position="18"/>
    </location>
</feature>
<dbReference type="PROSITE" id="PS51450">
    <property type="entry name" value="LRR"/>
    <property type="match status" value="6"/>
</dbReference>
<dbReference type="PANTHER" id="PTHR24366:SF96">
    <property type="entry name" value="LEUCINE RICH REPEAT CONTAINING 53"/>
    <property type="match status" value="1"/>
</dbReference>
<dbReference type="InterPro" id="IPR026906">
    <property type="entry name" value="LRR_5"/>
</dbReference>
<name>A0AAF3EUX3_9BILA</name>
<evidence type="ECO:0000313" key="6">
    <source>
        <dbReference type="Proteomes" id="UP000887575"/>
    </source>
</evidence>
<feature type="region of interest" description="Disordered" evidence="3">
    <location>
        <begin position="565"/>
        <end position="622"/>
    </location>
</feature>
<proteinExistence type="predicted"/>
<evidence type="ECO:0000256" key="4">
    <source>
        <dbReference type="SAM" id="Phobius"/>
    </source>
</evidence>
<feature type="compositionally biased region" description="Acidic residues" evidence="3">
    <location>
        <begin position="565"/>
        <end position="575"/>
    </location>
</feature>
<evidence type="ECO:0000256" key="2">
    <source>
        <dbReference type="ARBA" id="ARBA00022737"/>
    </source>
</evidence>
<organism evidence="6 7">
    <name type="scientific">Mesorhabditis belari</name>
    <dbReference type="NCBI Taxonomy" id="2138241"/>
    <lineage>
        <taxon>Eukaryota</taxon>
        <taxon>Metazoa</taxon>
        <taxon>Ecdysozoa</taxon>
        <taxon>Nematoda</taxon>
        <taxon>Chromadorea</taxon>
        <taxon>Rhabditida</taxon>
        <taxon>Rhabditina</taxon>
        <taxon>Rhabditomorpha</taxon>
        <taxon>Rhabditoidea</taxon>
        <taxon>Rhabditidae</taxon>
        <taxon>Mesorhabditinae</taxon>
        <taxon>Mesorhabditis</taxon>
    </lineage>
</organism>
<dbReference type="FunFam" id="3.80.10.10:FF:001164">
    <property type="entry name" value="GH01279p"/>
    <property type="match status" value="1"/>
</dbReference>
<dbReference type="WBParaSite" id="MBELARI_LOCUS17393">
    <property type="protein sequence ID" value="MBELARI_LOCUS17393"/>
    <property type="gene ID" value="MBELARI_LOCUS17393"/>
</dbReference>
<evidence type="ECO:0000256" key="1">
    <source>
        <dbReference type="ARBA" id="ARBA00022614"/>
    </source>
</evidence>
<dbReference type="InterPro" id="IPR001611">
    <property type="entry name" value="Leu-rich_rpt"/>
</dbReference>
<keyword evidence="4" id="KW-1133">Transmembrane helix</keyword>
<keyword evidence="1" id="KW-0433">Leucine-rich repeat</keyword>
<dbReference type="Pfam" id="PF13855">
    <property type="entry name" value="LRR_8"/>
    <property type="match status" value="3"/>
</dbReference>
<evidence type="ECO:0000256" key="5">
    <source>
        <dbReference type="SAM" id="SignalP"/>
    </source>
</evidence>
<protein>
    <submittedName>
        <fullName evidence="7">Uncharacterized protein</fullName>
    </submittedName>
</protein>
<dbReference type="Gene3D" id="3.80.10.10">
    <property type="entry name" value="Ribonuclease Inhibitor"/>
    <property type="match status" value="3"/>
</dbReference>
<dbReference type="SMART" id="SM00369">
    <property type="entry name" value="LRR_TYP"/>
    <property type="match status" value="13"/>
</dbReference>
<keyword evidence="4" id="KW-0812">Transmembrane</keyword>
<dbReference type="InterPro" id="IPR032675">
    <property type="entry name" value="LRR_dom_sf"/>
</dbReference>
<dbReference type="InterPro" id="IPR003591">
    <property type="entry name" value="Leu-rich_rpt_typical-subtyp"/>
</dbReference>
<dbReference type="AlphaFoldDB" id="A0AAF3EUX3"/>
<dbReference type="PANTHER" id="PTHR24366">
    <property type="entry name" value="IG(IMMUNOGLOBULIN) AND LRR(LEUCINE RICH REPEAT) DOMAINS"/>
    <property type="match status" value="1"/>
</dbReference>
<feature type="region of interest" description="Disordered" evidence="3">
    <location>
        <begin position="469"/>
        <end position="537"/>
    </location>
</feature>
<keyword evidence="6" id="KW-1185">Reference proteome</keyword>
<sequence length="827" mass="93507">MTHWRVFIFIFFIHLVHPCPQAVLTLCRCEDLHNGVSLDCSKSDAFNVVQILRANQAHLGLIQSLNLQEANLRLIPASFFDGLYIKRLDLSHNNIESFDKNAFAGVKPIMQDLFVHHNNLSTVPVSALQSLKTLLRLDLSNNSIVDLGAESALPALPKLMELNLGSNRIMSIHKTTFENIKNSVQSINLGHNNLTTVPASAIRGFKLLQALHIHHNHITALDNLVFMNLPVLNLLNLASNNISEIRPQAFLNVPNLRYLYLTDNQIINVDSQQFAAFDHLEMLDMTNNHIEKISRNSFSNLPELRQLYLGSNRIEEIEQDAFANSSIAILILANNKLTKINAGQFRFLPNIQQISFKNNQISSINPNAFFEIPSLVMIDLSQNSLTELPVSVFESQLGLLLIDLSKNQIIRTPYSAFNRRVGTVLLQENPLVCTEKVHMIQDGVGVYVSDSEDLVCGGTPKAPHKIIISSTQKPKESEQSSFLQETKISLKSASNPSIEPAEEVQERSRSDFRNNNQIRKHPISAHPIPTHENVPNRPMNSLNMMPPMLVNGVERNTQRNHVHEEIDEPMEEPKEEEGQREELPAQTHQYHSTDASQQEPERAEEPEQPIRTTPVPKLPRRYTDIADNPNIIHPFPVPFLKRGPNMSKSSRVTFDHENKTMIVTGDDMNRTIIAIPTLPPSIILHRRIPNNPEINQNKVEDKRIEQFPLAPVMSKEVSTEHPYELEGSEKGSWSRLTSPTTIITICLSVVALVMVTVFVGLCIAKHRNIQRLESSCSNSTTQRTNAYVAEQAHMNMIYGGTTERRRSIEHSQPWIYTPGPAYQHYYK</sequence>
<feature type="transmembrane region" description="Helical" evidence="4">
    <location>
        <begin position="742"/>
        <end position="764"/>
    </location>
</feature>
<dbReference type="SUPFAM" id="SSF52058">
    <property type="entry name" value="L domain-like"/>
    <property type="match status" value="2"/>
</dbReference>
<feature type="compositionally biased region" description="Polar residues" evidence="3">
    <location>
        <begin position="479"/>
        <end position="497"/>
    </location>
</feature>
<keyword evidence="2" id="KW-0677">Repeat</keyword>
<keyword evidence="5" id="KW-0732">Signal</keyword>
<keyword evidence="4" id="KW-0472">Membrane</keyword>
<dbReference type="SMART" id="SM00365">
    <property type="entry name" value="LRR_SD22"/>
    <property type="match status" value="4"/>
</dbReference>